<keyword evidence="2" id="KW-0808">Transferase</keyword>
<name>A0A1J5N639_9BACT</name>
<reference evidence="2 3" key="1">
    <citation type="submission" date="2015-09" db="EMBL/GenBank/DDBJ databases">
        <title>Genome of Desulfovibrio dechloracetivorans BerOc1, a mercury methylating strain isolated from highly hydrocarbons and metals contaminated coastal sediments.</title>
        <authorList>
            <person name="Goni Urriza M."/>
            <person name="Gassie C."/>
            <person name="Bouchez O."/>
            <person name="Klopp C."/>
            <person name="Ranchou-Peyruse A."/>
            <person name="Remy G."/>
        </authorList>
    </citation>
    <scope>NUCLEOTIDE SEQUENCE [LARGE SCALE GENOMIC DNA]</scope>
    <source>
        <strain evidence="2 3">BerOc1</strain>
    </source>
</reference>
<proteinExistence type="predicted"/>
<organism evidence="2 3">
    <name type="scientific">Pseudodesulfovibrio hydrargyri</name>
    <dbReference type="NCBI Taxonomy" id="2125990"/>
    <lineage>
        <taxon>Bacteria</taxon>
        <taxon>Pseudomonadati</taxon>
        <taxon>Thermodesulfobacteriota</taxon>
        <taxon>Desulfovibrionia</taxon>
        <taxon>Desulfovibrionales</taxon>
        <taxon>Desulfovibrionaceae</taxon>
    </lineage>
</organism>
<dbReference type="SUPFAM" id="SSF53448">
    <property type="entry name" value="Nucleotide-diphospho-sugar transferases"/>
    <property type="match status" value="1"/>
</dbReference>
<keyword evidence="3" id="KW-1185">Reference proteome</keyword>
<sequence length="562" mass="61523">MNRFAFPRTLPPCAPVEPAFAHHFSGWHLGMGLPEALNGLLPGLFLLGEENPGCRNAAVGMALWSMQAHPLHPELARWAVKAVNLGLKAAPALARLMVLAADMKRPEEGEATDVWYDLARQDDRGLILRFLAVVLGNPETGLGWLHLVWRDLLHLGRPEIAMAALDMVGWTEVGLPLRARFEADRAFHCLPPEEALPIVEGLDPALWGLWRAYAGGELLLRMGRTAEAKGALAGLWQAVPWHVNLTLKLHDLFRPTPVAEPDDCAEAAVLVYSWNKADLLADTLGSLYASDMGRARVFALNNGSTDHTDRVLARAAQRFGADRFHVETLPVNVGAPGARNWLLSLPGVREARWAAFLDDDIFLPKDWLLRLLGPVRGRDDIGSVGCRITAAAPPYGLQSADYNIFPVTPPAPEPGGLPNRVPVYDNCAGSADTGLFSYTRPCLSVSGCCHLVNLRSLGRTGPFDLRYTPSQFDDLDRDLRAALDGTPALYVGGLAVRHVQHSSLAKSKTAGQIGQVMGNKLKLDTKYADEELTRLGRENRTLLWHDLEQKARFLVDRLGLNA</sequence>
<protein>
    <submittedName>
        <fullName evidence="2">Glycosyl transferase family 2</fullName>
    </submittedName>
</protein>
<comment type="caution">
    <text evidence="2">The sequence shown here is derived from an EMBL/GenBank/DDBJ whole genome shotgun (WGS) entry which is preliminary data.</text>
</comment>
<feature type="domain" description="Glycosyltransferase 2-like" evidence="1">
    <location>
        <begin position="269"/>
        <end position="388"/>
    </location>
</feature>
<dbReference type="CDD" id="cd00761">
    <property type="entry name" value="Glyco_tranf_GTA_type"/>
    <property type="match status" value="1"/>
</dbReference>
<dbReference type="OrthoDB" id="5443808at2"/>
<evidence type="ECO:0000259" key="1">
    <source>
        <dbReference type="Pfam" id="PF00535"/>
    </source>
</evidence>
<dbReference type="GO" id="GO:0016740">
    <property type="term" value="F:transferase activity"/>
    <property type="evidence" value="ECO:0007669"/>
    <property type="project" value="UniProtKB-KW"/>
</dbReference>
<dbReference type="RefSeq" id="WP_071546468.1">
    <property type="nucleotide sequence ID" value="NZ_LKAQ01000004.1"/>
</dbReference>
<dbReference type="Proteomes" id="UP000181901">
    <property type="component" value="Unassembled WGS sequence"/>
</dbReference>
<gene>
    <name evidence="2" type="ORF">BerOc1_03028</name>
</gene>
<accession>A0A1J5N639</accession>
<dbReference type="PANTHER" id="PTHR43179:SF7">
    <property type="entry name" value="RHAMNOSYLTRANSFERASE WBBL"/>
    <property type="match status" value="1"/>
</dbReference>
<dbReference type="Pfam" id="PF00535">
    <property type="entry name" value="Glycos_transf_2"/>
    <property type="match status" value="1"/>
</dbReference>
<evidence type="ECO:0000313" key="3">
    <source>
        <dbReference type="Proteomes" id="UP000181901"/>
    </source>
</evidence>
<dbReference type="AlphaFoldDB" id="A0A1J5N639"/>
<dbReference type="PANTHER" id="PTHR43179">
    <property type="entry name" value="RHAMNOSYLTRANSFERASE WBBL"/>
    <property type="match status" value="1"/>
</dbReference>
<dbReference type="EMBL" id="LKAQ01000004">
    <property type="protein sequence ID" value="OIQ51083.1"/>
    <property type="molecule type" value="Genomic_DNA"/>
</dbReference>
<dbReference type="Gene3D" id="3.90.550.10">
    <property type="entry name" value="Spore Coat Polysaccharide Biosynthesis Protein SpsA, Chain A"/>
    <property type="match status" value="1"/>
</dbReference>
<evidence type="ECO:0000313" key="2">
    <source>
        <dbReference type="EMBL" id="OIQ51083.1"/>
    </source>
</evidence>
<dbReference type="InterPro" id="IPR029044">
    <property type="entry name" value="Nucleotide-diphossugar_trans"/>
</dbReference>
<dbReference type="InterPro" id="IPR001173">
    <property type="entry name" value="Glyco_trans_2-like"/>
</dbReference>